<dbReference type="HOGENOM" id="CLU_863403_0_0_1"/>
<keyword evidence="2" id="KW-1185">Reference proteome</keyword>
<reference evidence="1" key="1">
    <citation type="submission" date="2014-01" db="EMBL/GenBank/DDBJ databases">
        <title>The genome of the white-rot fungus Pycnoporus cinnabarinus: a basidiomycete model with a versatile arsenal for lignocellulosic biomass breakdown.</title>
        <authorList>
            <person name="Levasseur A."/>
            <person name="Lomascolo A."/>
            <person name="Ruiz-Duenas F.J."/>
            <person name="Uzan E."/>
            <person name="Piumi F."/>
            <person name="Kues U."/>
            <person name="Ram A.F.J."/>
            <person name="Murat C."/>
            <person name="Haon M."/>
            <person name="Benoit I."/>
            <person name="Arfi Y."/>
            <person name="Chevret D."/>
            <person name="Drula E."/>
            <person name="Kwon M.J."/>
            <person name="Gouret P."/>
            <person name="Lesage-Meessen L."/>
            <person name="Lombard V."/>
            <person name="Mariette J."/>
            <person name="Noirot C."/>
            <person name="Park J."/>
            <person name="Patyshakuliyeva A."/>
            <person name="Wieneger R.A.B."/>
            <person name="Wosten H.A.B."/>
            <person name="Martin F."/>
            <person name="Coutinho P.M."/>
            <person name="de Vries R."/>
            <person name="Martinez A.T."/>
            <person name="Klopp C."/>
            <person name="Pontarotti P."/>
            <person name="Henrissat B."/>
            <person name="Record E."/>
        </authorList>
    </citation>
    <scope>NUCLEOTIDE SEQUENCE [LARGE SCALE GENOMIC DNA]</scope>
    <source>
        <strain evidence="1">BRFM137</strain>
    </source>
</reference>
<accession>A0A060SY97</accession>
<dbReference type="EMBL" id="CCBP010000457">
    <property type="protein sequence ID" value="CDO77523.1"/>
    <property type="molecule type" value="Genomic_DNA"/>
</dbReference>
<protein>
    <submittedName>
        <fullName evidence="1">Uncharacterized protein</fullName>
    </submittedName>
</protein>
<sequence>MSQLTASDPKVFVRDLWPGGIAKLQQDESRPENVPGWMVAPDTFDGLCSFLIMAPAAKPLADVTRRYEIHYSQHLNAPHERFTFTLYGVLLKSSIAPLGNWKGRANAAFKASRSVVLGSGGAEAPFAIQKQFLHHIREFAISTVKRSMEPVPEDTRAHIILRDNVFTRVRPTSASTLHSVLTTSDDPSRSAEPIANQWLVTRKIALRTATSSGTTIDATPLQFRTGDFVAAEVAPDIVTTTGANGQLNVSVNFVPLCLTRLCNAAETQARAGLSANSTAPQPTIVASPVATPAPYVTT</sequence>
<gene>
    <name evidence="1" type="ORF">BN946_scf184912.g22</name>
</gene>
<name>A0A060SY97_PYCCI</name>
<organism evidence="1 2">
    <name type="scientific">Pycnoporus cinnabarinus</name>
    <name type="common">Cinnabar-red polypore</name>
    <name type="synonym">Trametes cinnabarina</name>
    <dbReference type="NCBI Taxonomy" id="5643"/>
    <lineage>
        <taxon>Eukaryota</taxon>
        <taxon>Fungi</taxon>
        <taxon>Dikarya</taxon>
        <taxon>Basidiomycota</taxon>
        <taxon>Agaricomycotina</taxon>
        <taxon>Agaricomycetes</taxon>
        <taxon>Polyporales</taxon>
        <taxon>Polyporaceae</taxon>
        <taxon>Trametes</taxon>
    </lineage>
</organism>
<evidence type="ECO:0000313" key="2">
    <source>
        <dbReference type="Proteomes" id="UP000029665"/>
    </source>
</evidence>
<evidence type="ECO:0000313" key="1">
    <source>
        <dbReference type="EMBL" id="CDO77523.1"/>
    </source>
</evidence>
<comment type="caution">
    <text evidence="1">The sequence shown here is derived from an EMBL/GenBank/DDBJ whole genome shotgun (WGS) entry which is preliminary data.</text>
</comment>
<dbReference type="Proteomes" id="UP000029665">
    <property type="component" value="Unassembled WGS sequence"/>
</dbReference>
<dbReference type="AlphaFoldDB" id="A0A060SY97"/>
<dbReference type="OrthoDB" id="2749067at2759"/>
<proteinExistence type="predicted"/>